<accession>A0A0F7L5L3</accession>
<protein>
    <submittedName>
        <fullName evidence="2">Uncharacterized protein</fullName>
    </submittedName>
</protein>
<evidence type="ECO:0000256" key="1">
    <source>
        <dbReference type="SAM" id="Phobius"/>
    </source>
</evidence>
<feature type="transmembrane region" description="Helical" evidence="1">
    <location>
        <begin position="34"/>
        <end position="51"/>
    </location>
</feature>
<reference evidence="2" key="1">
    <citation type="journal article" date="2015" name="Front. Microbiol.">
        <title>Combining genomic sequencing methods to explore viral diversity and reveal potential virus-host interactions.</title>
        <authorList>
            <person name="Chow C.E."/>
            <person name="Winget D.M."/>
            <person name="White R.A.III."/>
            <person name="Hallam S.J."/>
            <person name="Suttle C.A."/>
        </authorList>
    </citation>
    <scope>NUCLEOTIDE SEQUENCE</scope>
    <source>
        <strain evidence="2">Anoxic3_6</strain>
    </source>
</reference>
<sequence>MQIIHVIKFFSSSFLKVGFIFLIVFFNFIEHINLLIKFLVFLPYLLVYLMVQ</sequence>
<evidence type="ECO:0000313" key="2">
    <source>
        <dbReference type="EMBL" id="AKH46301.1"/>
    </source>
</evidence>
<dbReference type="EMBL" id="KR029581">
    <property type="protein sequence ID" value="AKH46301.1"/>
    <property type="molecule type" value="Genomic_DNA"/>
</dbReference>
<keyword evidence="1" id="KW-0812">Transmembrane</keyword>
<keyword evidence="1" id="KW-1133">Transmembrane helix</keyword>
<proteinExistence type="predicted"/>
<feature type="transmembrane region" description="Helical" evidence="1">
    <location>
        <begin position="7"/>
        <end position="28"/>
    </location>
</feature>
<reference evidence="2" key="2">
    <citation type="submission" date="2015-03" db="EMBL/GenBank/DDBJ databases">
        <authorList>
            <person name="Chow C.-E.T."/>
            <person name="Winget D.M."/>
            <person name="White R.A.III."/>
            <person name="Hallam S.J."/>
            <person name="Suttle C.A."/>
        </authorList>
    </citation>
    <scope>NUCLEOTIDE SEQUENCE</scope>
    <source>
        <strain evidence="2">Anoxic3_6</strain>
    </source>
</reference>
<name>A0A0F7L5L3_9VIRU</name>
<organism evidence="2">
    <name type="scientific">uncultured marine virus</name>
    <dbReference type="NCBI Taxonomy" id="186617"/>
    <lineage>
        <taxon>Viruses</taxon>
        <taxon>environmental samples</taxon>
    </lineage>
</organism>
<keyword evidence="1" id="KW-0472">Membrane</keyword>